<organism evidence="4 5">
    <name type="scientific">Gynuella sunshinyii YC6258</name>
    <dbReference type="NCBI Taxonomy" id="1445510"/>
    <lineage>
        <taxon>Bacteria</taxon>
        <taxon>Pseudomonadati</taxon>
        <taxon>Pseudomonadota</taxon>
        <taxon>Gammaproteobacteria</taxon>
        <taxon>Oceanospirillales</taxon>
        <taxon>Saccharospirillaceae</taxon>
        <taxon>Gynuella</taxon>
    </lineage>
</organism>
<evidence type="ECO:0000313" key="5">
    <source>
        <dbReference type="Proteomes" id="UP000032266"/>
    </source>
</evidence>
<gene>
    <name evidence="4" type="ORF">YC6258_01137</name>
</gene>
<dbReference type="HOGENOM" id="CLU_012640_1_0_6"/>
<evidence type="ECO:0000256" key="1">
    <source>
        <dbReference type="ARBA" id="ARBA00022741"/>
    </source>
</evidence>
<dbReference type="PROSITE" id="PS50887">
    <property type="entry name" value="GGDEF"/>
    <property type="match status" value="1"/>
</dbReference>
<proteinExistence type="predicted"/>
<dbReference type="PATRIC" id="fig|1445510.3.peg.1110"/>
<keyword evidence="2" id="KW-0051">Antiviral defense</keyword>
<dbReference type="GO" id="GO:0016787">
    <property type="term" value="F:hydrolase activity"/>
    <property type="evidence" value="ECO:0007669"/>
    <property type="project" value="UniProtKB-KW"/>
</dbReference>
<dbReference type="Gene3D" id="3.30.70.270">
    <property type="match status" value="1"/>
</dbReference>
<dbReference type="InterPro" id="IPR013407">
    <property type="entry name" value="CRISPR-assoc_prot_Cmr2"/>
</dbReference>
<dbReference type="Gene3D" id="3.30.70.2220">
    <property type="entry name" value="CRISPR-Cas system, Cmr2 subunit, D1 domain, cysteine cluster"/>
    <property type="match status" value="1"/>
</dbReference>
<dbReference type="NCBIfam" id="TIGR02577">
    <property type="entry name" value="cas_TM1794_Cmr2"/>
    <property type="match status" value="1"/>
</dbReference>
<dbReference type="RefSeq" id="WP_052830068.1">
    <property type="nucleotide sequence ID" value="NZ_CP007142.1"/>
</dbReference>
<reference evidence="4 5" key="1">
    <citation type="submission" date="2014-01" db="EMBL/GenBank/DDBJ databases">
        <title>Full genme sequencing of cellulolytic bacterium Gynuella sunshinyii YC6258T gen. nov., sp. nov.</title>
        <authorList>
            <person name="Khan H."/>
            <person name="Chung E.J."/>
            <person name="Chung Y.R."/>
        </authorList>
    </citation>
    <scope>NUCLEOTIDE SEQUENCE [LARGE SCALE GENOMIC DNA]</scope>
    <source>
        <strain evidence="4 5">YC6258</strain>
    </source>
</reference>
<evidence type="ECO:0000259" key="3">
    <source>
        <dbReference type="PROSITE" id="PS50887"/>
    </source>
</evidence>
<dbReference type="GO" id="GO:0051607">
    <property type="term" value="P:defense response to virus"/>
    <property type="evidence" value="ECO:0007669"/>
    <property type="project" value="UniProtKB-KW"/>
</dbReference>
<dbReference type="GO" id="GO:0000166">
    <property type="term" value="F:nucleotide binding"/>
    <property type="evidence" value="ECO:0007669"/>
    <property type="project" value="UniProtKB-KW"/>
</dbReference>
<accession>A0A0C5V0Z2</accession>
<dbReference type="InterPro" id="IPR038242">
    <property type="entry name" value="Cmr2_N"/>
</dbReference>
<dbReference type="Pfam" id="PF12469">
    <property type="entry name" value="Cmr2_N"/>
    <property type="match status" value="1"/>
</dbReference>
<dbReference type="STRING" id="1445510.YC6258_01137"/>
<sequence length="624" mass="70377">MQQYFHFTIGPVQGFVAQARRTQDFWAGSFLLSWLSGIAICQVQAQIEKTGCGEILFPKPDLCFIDALKGISTAGGPSQGSIPNRFLAQVSADFDPQAVTRAVQQAWQSLADAVWQQKLEHVLGKTSSAFQIWQRQVSGFWELQWCLTERADESYVLDQRKQIRTHFPPDEPGIKCMMMDGLQELSGITRPDAAKMKHFWESLRENIPPPQLREGEHLSAPALIKRCFRDVFETQKIPLDGVTVHGWRLPQSIPSTSYLAASPWIRKALENTVENEVAVEAWNTFAQQTHVNNLSTEPVNPDWFNTYPSLPDSVSQWLRLDGNLYFPHMLFDEGFCENEDVAKKAEHTFKRLKAAVGLKSPSAFYAIVLMDGDRLGSQMSVQSKQQAISESLSAFTQAVPELVTRYNGFLVYAGGDDVLALLPLDSAIQCATAIREQYEQCFEHAKAAVGIETSISAAVLLTHAKQLLTTQLQRAHSLLDDVAKNRTGRNALAVEIWKPGGLHAQWSQPWDCEYLQQSLAHLQSQTELAVSHGFLSRIAHVLENTNTLNMDPMLIEALIRVEYRRGRKDDIKDGRYLSDETKMIQRFIELCRRWEHGQVQQGFQPDAVKLLHFLVSEQPAKETV</sequence>
<keyword evidence="5" id="KW-1185">Reference proteome</keyword>
<dbReference type="EMBL" id="CP007142">
    <property type="protein sequence ID" value="AJQ93185.1"/>
    <property type="molecule type" value="Genomic_DNA"/>
</dbReference>
<dbReference type="AlphaFoldDB" id="A0A0C5V0Z2"/>
<dbReference type="InterPro" id="IPR000160">
    <property type="entry name" value="GGDEF_dom"/>
</dbReference>
<keyword evidence="4" id="KW-0378">Hydrolase</keyword>
<dbReference type="InterPro" id="IPR043128">
    <property type="entry name" value="Rev_trsase/Diguanyl_cyclase"/>
</dbReference>
<keyword evidence="1" id="KW-0547">Nucleotide-binding</keyword>
<dbReference type="InterPro" id="IPR024615">
    <property type="entry name" value="CRISPR-assoc_Cmr2_N"/>
</dbReference>
<evidence type="ECO:0000313" key="4">
    <source>
        <dbReference type="EMBL" id="AJQ93185.1"/>
    </source>
</evidence>
<dbReference type="Proteomes" id="UP000032266">
    <property type="component" value="Chromosome"/>
</dbReference>
<dbReference type="OrthoDB" id="9758700at2"/>
<protein>
    <submittedName>
        <fullName evidence="4">Putative hydrolase of the HD superfamily (Permuted catalytic motifs)</fullName>
    </submittedName>
</protein>
<evidence type="ECO:0000256" key="2">
    <source>
        <dbReference type="ARBA" id="ARBA00023118"/>
    </source>
</evidence>
<feature type="domain" description="GGDEF" evidence="3">
    <location>
        <begin position="363"/>
        <end position="497"/>
    </location>
</feature>
<dbReference type="KEGG" id="gsn:YC6258_01137"/>
<dbReference type="InterPro" id="IPR054767">
    <property type="entry name" value="Cas10-Cmr2_palm2"/>
</dbReference>
<dbReference type="Pfam" id="PF22335">
    <property type="entry name" value="Cas10-Cmr2_palm2"/>
    <property type="match status" value="1"/>
</dbReference>
<name>A0A0C5V0Z2_9GAMM</name>